<evidence type="ECO:0000256" key="1">
    <source>
        <dbReference type="SAM" id="Phobius"/>
    </source>
</evidence>
<keyword evidence="1" id="KW-0812">Transmembrane</keyword>
<organism evidence="2 3">
    <name type="scientific">Glossina brevipalpis</name>
    <dbReference type="NCBI Taxonomy" id="37001"/>
    <lineage>
        <taxon>Eukaryota</taxon>
        <taxon>Metazoa</taxon>
        <taxon>Ecdysozoa</taxon>
        <taxon>Arthropoda</taxon>
        <taxon>Hexapoda</taxon>
        <taxon>Insecta</taxon>
        <taxon>Pterygota</taxon>
        <taxon>Neoptera</taxon>
        <taxon>Endopterygota</taxon>
        <taxon>Diptera</taxon>
        <taxon>Brachycera</taxon>
        <taxon>Muscomorpha</taxon>
        <taxon>Hippoboscoidea</taxon>
        <taxon>Glossinidae</taxon>
        <taxon>Glossina</taxon>
    </lineage>
</organism>
<accession>A0A1A9X4V1</accession>
<dbReference type="Proteomes" id="UP000091820">
    <property type="component" value="Unassembled WGS sequence"/>
</dbReference>
<protein>
    <submittedName>
        <fullName evidence="2">Uncharacterized protein</fullName>
    </submittedName>
</protein>
<reference evidence="2" key="2">
    <citation type="submission" date="2020-05" db="UniProtKB">
        <authorList>
            <consortium name="EnsemblMetazoa"/>
        </authorList>
    </citation>
    <scope>IDENTIFICATION</scope>
    <source>
        <strain evidence="2">IAEA</strain>
    </source>
</reference>
<sequence>MYVSCMCRHTINHNNYQKSKATIEANSVISLFLFKLLYNSLIALLRSEVSMAAFITSAISSIIDSSIIRSSSMLYSKLPSSVSSSSPSSSSSSSLLGVSKSFLANIPVPLLVNLPVTLLVNLPVVLLVDLPIK</sequence>
<evidence type="ECO:0000313" key="3">
    <source>
        <dbReference type="Proteomes" id="UP000091820"/>
    </source>
</evidence>
<dbReference type="EnsemblMetazoa" id="GBRI044328-RA">
    <property type="protein sequence ID" value="GBRI044328-PA"/>
    <property type="gene ID" value="GBRI044328"/>
</dbReference>
<keyword evidence="3" id="KW-1185">Reference proteome</keyword>
<proteinExistence type="predicted"/>
<keyword evidence="1" id="KW-0472">Membrane</keyword>
<evidence type="ECO:0000313" key="2">
    <source>
        <dbReference type="EnsemblMetazoa" id="GBRI044328-PA"/>
    </source>
</evidence>
<feature type="transmembrane region" description="Helical" evidence="1">
    <location>
        <begin position="110"/>
        <end position="128"/>
    </location>
</feature>
<reference evidence="3" key="1">
    <citation type="submission" date="2014-03" db="EMBL/GenBank/DDBJ databases">
        <authorList>
            <person name="Aksoy S."/>
            <person name="Warren W."/>
            <person name="Wilson R.K."/>
        </authorList>
    </citation>
    <scope>NUCLEOTIDE SEQUENCE [LARGE SCALE GENOMIC DNA]</scope>
    <source>
        <strain evidence="3">IAEA</strain>
    </source>
</reference>
<dbReference type="VEuPathDB" id="VectorBase:GBRI044328"/>
<dbReference type="AlphaFoldDB" id="A0A1A9X4V1"/>
<keyword evidence="1" id="KW-1133">Transmembrane helix</keyword>
<feature type="transmembrane region" description="Helical" evidence="1">
    <location>
        <begin position="21"/>
        <end position="38"/>
    </location>
</feature>
<name>A0A1A9X4V1_9MUSC</name>